<gene>
    <name evidence="1" type="ORF">LCGC14_0601900</name>
</gene>
<reference evidence="1" key="1">
    <citation type="journal article" date="2015" name="Nature">
        <title>Complex archaea that bridge the gap between prokaryotes and eukaryotes.</title>
        <authorList>
            <person name="Spang A."/>
            <person name="Saw J.H."/>
            <person name="Jorgensen S.L."/>
            <person name="Zaremba-Niedzwiedzka K."/>
            <person name="Martijn J."/>
            <person name="Lind A.E."/>
            <person name="van Eijk R."/>
            <person name="Schleper C."/>
            <person name="Guy L."/>
            <person name="Ettema T.J."/>
        </authorList>
    </citation>
    <scope>NUCLEOTIDE SEQUENCE</scope>
</reference>
<name>A0A0F9UIT9_9ZZZZ</name>
<sequence length="516" mass="59606">MTTNLHMLEGLESNDPRRRDLSIRWLADHDNFYRFKYIYGFNLLDDETHRVFVDEVCSDKSKRLGRFWPRGTYKTTIGSVGGSIEELRQDPELAILIAMNSGTNAAKVLSEIKAILRNNVAFTHLYGNWLYRCPREQQYSLIINRRQRPQKSGSIDVIGKDSSVTSQHYDLIILDDIVDEKDRDSVAERDKTKRFMNDVIDLLNPGGRIRLRGTFWHHEDVYAYLIEDLNLELQEEYNKGNKESEPYKFTITPARDAAGKLNFPNILSDEKLTALRIEKGLASFSAQQMLNPLVEGATVFLKEQAHYFDIDDYKDEDGLLQIDRYSFFGSCDPALGRTTTGCYAPIFTGLVNDIGDLCLVDMNMEIRQPSSIVDTIIDNDAIYYYEEFSIESNASQVLYGELLDAQIREMNLKIHTERVARGTVSSTTRMKKPRRYVPHREIYNTEKKDARIQSIEGAYSVGKIRFRLDWKTAPNNYDIAMKHIWNYPQITLKDAPDCLEMLYRTVYSQGLNFMAV</sequence>
<evidence type="ECO:0008006" key="2">
    <source>
        <dbReference type="Google" id="ProtNLM"/>
    </source>
</evidence>
<protein>
    <recommendedName>
        <fullName evidence="2">Terminase large subunit gp17-like C-terminal domain-containing protein</fullName>
    </recommendedName>
</protein>
<accession>A0A0F9UIT9</accession>
<evidence type="ECO:0000313" key="1">
    <source>
        <dbReference type="EMBL" id="KKN53493.1"/>
    </source>
</evidence>
<dbReference type="EMBL" id="LAZR01000969">
    <property type="protein sequence ID" value="KKN53493.1"/>
    <property type="molecule type" value="Genomic_DNA"/>
</dbReference>
<dbReference type="AlphaFoldDB" id="A0A0F9UIT9"/>
<proteinExistence type="predicted"/>
<organism evidence="1">
    <name type="scientific">marine sediment metagenome</name>
    <dbReference type="NCBI Taxonomy" id="412755"/>
    <lineage>
        <taxon>unclassified sequences</taxon>
        <taxon>metagenomes</taxon>
        <taxon>ecological metagenomes</taxon>
    </lineage>
</organism>
<comment type="caution">
    <text evidence="1">The sequence shown here is derived from an EMBL/GenBank/DDBJ whole genome shotgun (WGS) entry which is preliminary data.</text>
</comment>